<gene>
    <name evidence="1" type="ORF">BAG01nite_08720</name>
    <name evidence="2" type="ORF">EB820_23880</name>
</gene>
<dbReference type="OrthoDB" id="2738731at2"/>
<comment type="caution">
    <text evidence="2">The sequence shown here is derived from an EMBL/GenBank/DDBJ whole genome shotgun (WGS) entry which is preliminary data.</text>
</comment>
<evidence type="ECO:0000313" key="4">
    <source>
        <dbReference type="Proteomes" id="UP000317180"/>
    </source>
</evidence>
<accession>A0A3M8ACA4</accession>
<dbReference type="RefSeq" id="WP_122953431.1">
    <property type="nucleotide sequence ID" value="NZ_JARMFE010000004.1"/>
</dbReference>
<dbReference type="Pfam" id="PF11337">
    <property type="entry name" value="DUF3139"/>
    <property type="match status" value="1"/>
</dbReference>
<dbReference type="Proteomes" id="UP000276178">
    <property type="component" value="Unassembled WGS sequence"/>
</dbReference>
<dbReference type="AlphaFoldDB" id="A0A3M8ACA4"/>
<proteinExistence type="predicted"/>
<dbReference type="InterPro" id="IPR021486">
    <property type="entry name" value="DUF3139"/>
</dbReference>
<organism evidence="2 3">
    <name type="scientific">Brevibacillus agri</name>
    <dbReference type="NCBI Taxonomy" id="51101"/>
    <lineage>
        <taxon>Bacteria</taxon>
        <taxon>Bacillati</taxon>
        <taxon>Bacillota</taxon>
        <taxon>Bacilli</taxon>
        <taxon>Bacillales</taxon>
        <taxon>Paenibacillaceae</taxon>
        <taxon>Brevibacillus</taxon>
    </lineage>
</organism>
<dbReference type="Proteomes" id="UP000317180">
    <property type="component" value="Unassembled WGS sequence"/>
</dbReference>
<protein>
    <submittedName>
        <fullName evidence="2">DUF3139 domain-containing protein</fullName>
    </submittedName>
</protein>
<sequence length="82" mass="9599">MLHYLVATNHYKESDTLEIKAKYSKMPTYSVDAVFKDEPNVTYNYTLYDGKEWFQLGPSDGEIEGNQDKYKHIDTKRLQGTE</sequence>
<dbReference type="EMBL" id="BJOD01000008">
    <property type="protein sequence ID" value="GED24770.1"/>
    <property type="molecule type" value="Genomic_DNA"/>
</dbReference>
<dbReference type="EMBL" id="RHHN01000089">
    <property type="protein sequence ID" value="RNB48125.1"/>
    <property type="molecule type" value="Genomic_DNA"/>
</dbReference>
<evidence type="ECO:0000313" key="1">
    <source>
        <dbReference type="EMBL" id="GED24770.1"/>
    </source>
</evidence>
<name>A0A3M8ACA4_9BACL</name>
<evidence type="ECO:0000313" key="2">
    <source>
        <dbReference type="EMBL" id="RNB48125.1"/>
    </source>
</evidence>
<evidence type="ECO:0000313" key="3">
    <source>
        <dbReference type="Proteomes" id="UP000276178"/>
    </source>
</evidence>
<reference evidence="2 3" key="1">
    <citation type="submission" date="2018-10" db="EMBL/GenBank/DDBJ databases">
        <title>Phylogenomics of Brevibacillus.</title>
        <authorList>
            <person name="Dunlap C."/>
        </authorList>
    </citation>
    <scope>NUCLEOTIDE SEQUENCE [LARGE SCALE GENOMIC DNA]</scope>
    <source>
        <strain evidence="2 3">NRRL NRS 1219</strain>
    </source>
</reference>
<reference evidence="1 4" key="2">
    <citation type="submission" date="2019-06" db="EMBL/GenBank/DDBJ databases">
        <title>Whole genome shotgun sequence of Brevibacillus agri NBRC 15538.</title>
        <authorList>
            <person name="Hosoyama A."/>
            <person name="Uohara A."/>
            <person name="Ohji S."/>
            <person name="Ichikawa N."/>
        </authorList>
    </citation>
    <scope>NUCLEOTIDE SEQUENCE [LARGE SCALE GENOMIC DNA]</scope>
    <source>
        <strain evidence="1 4">NBRC 15538</strain>
    </source>
</reference>
<keyword evidence="4" id="KW-1185">Reference proteome</keyword>